<gene>
    <name evidence="2" type="ORF">QCA50_003026</name>
</gene>
<feature type="region of interest" description="Disordered" evidence="1">
    <location>
        <begin position="1"/>
        <end position="47"/>
    </location>
</feature>
<feature type="compositionally biased region" description="Polar residues" evidence="1">
    <location>
        <begin position="67"/>
        <end position="76"/>
    </location>
</feature>
<protein>
    <submittedName>
        <fullName evidence="2">Uncharacterized protein</fullName>
    </submittedName>
</protein>
<sequence>MVRRLRNPALNRPKKRARIEDSDVEILDGPPSSSQGTNGSPSNGLSACVSSKDAYMLVYARSEQSEENLSTENQSPIKDAVPPPRALEVVNVLNAEHDKACDEFAAKEKKAREAFDQKRRMVMDIYRSWSLSSYDEDSIIVSRQALESWLLHRISKPPTTKHDVPVESSDNPPIVNGTGANEASIKDFGRSFQNDDIVCPHGRLDPSKASSMKRVKQKALDRIADEDHARFIPAFKPSDVCEECVEAIFYERMYQIRHPQDVTRFEEVDHVEPEGRGYWISKTWLRDWKMAKPKMHTPFQADPSPDDIEYIDDVKCEHGGLVTNSSSRRRISVKAYDVIRSVFPSLELPPASCEVCAVCEALVQITKEDKRGIRKQAEDEKAKLKSMYDYGVFGLASMLEGPCAVVPERFIRSWRQWVLRPTEAARPEVLDNARFSVNMACSHSTRMWMAISME</sequence>
<organism evidence="2 3">
    <name type="scientific">Cerrena zonata</name>
    <dbReference type="NCBI Taxonomy" id="2478898"/>
    <lineage>
        <taxon>Eukaryota</taxon>
        <taxon>Fungi</taxon>
        <taxon>Dikarya</taxon>
        <taxon>Basidiomycota</taxon>
        <taxon>Agaricomycotina</taxon>
        <taxon>Agaricomycetes</taxon>
        <taxon>Polyporales</taxon>
        <taxon>Cerrenaceae</taxon>
        <taxon>Cerrena</taxon>
    </lineage>
</organism>
<accession>A0AAW0GJC5</accession>
<feature type="compositionally biased region" description="Polar residues" evidence="1">
    <location>
        <begin position="31"/>
        <end position="47"/>
    </location>
</feature>
<evidence type="ECO:0000256" key="1">
    <source>
        <dbReference type="SAM" id="MobiDB-lite"/>
    </source>
</evidence>
<feature type="compositionally biased region" description="Basic residues" evidence="1">
    <location>
        <begin position="1"/>
        <end position="17"/>
    </location>
</feature>
<evidence type="ECO:0000313" key="3">
    <source>
        <dbReference type="Proteomes" id="UP001385951"/>
    </source>
</evidence>
<dbReference type="Proteomes" id="UP001385951">
    <property type="component" value="Unassembled WGS sequence"/>
</dbReference>
<evidence type="ECO:0000313" key="2">
    <source>
        <dbReference type="EMBL" id="KAK7693458.1"/>
    </source>
</evidence>
<name>A0AAW0GJC5_9APHY</name>
<keyword evidence="3" id="KW-1185">Reference proteome</keyword>
<feature type="region of interest" description="Disordered" evidence="1">
    <location>
        <begin position="62"/>
        <end position="81"/>
    </location>
</feature>
<dbReference type="AlphaFoldDB" id="A0AAW0GJC5"/>
<dbReference type="EMBL" id="JASBNA010000003">
    <property type="protein sequence ID" value="KAK7693458.1"/>
    <property type="molecule type" value="Genomic_DNA"/>
</dbReference>
<comment type="caution">
    <text evidence="2">The sequence shown here is derived from an EMBL/GenBank/DDBJ whole genome shotgun (WGS) entry which is preliminary data.</text>
</comment>
<reference evidence="2 3" key="1">
    <citation type="submission" date="2022-09" db="EMBL/GenBank/DDBJ databases">
        <authorList>
            <person name="Palmer J.M."/>
        </authorList>
    </citation>
    <scope>NUCLEOTIDE SEQUENCE [LARGE SCALE GENOMIC DNA]</scope>
    <source>
        <strain evidence="2 3">DSM 7382</strain>
    </source>
</reference>
<proteinExistence type="predicted"/>